<evidence type="ECO:0000256" key="4">
    <source>
        <dbReference type="ARBA" id="ARBA00022763"/>
    </source>
</evidence>
<dbReference type="EMBL" id="VFJB01000006">
    <property type="protein sequence ID" value="KAA0257880.1"/>
    <property type="molecule type" value="Genomic_DNA"/>
</dbReference>
<comment type="cofactor">
    <cofactor evidence="12">
        <name>[4Fe-4S] cluster</name>
        <dbReference type="ChEBI" id="CHEBI:49883"/>
    </cofactor>
    <text evidence="12">Binds 1 [4Fe-4S] cluster.</text>
</comment>
<keyword evidence="8 12" id="KW-0238">DNA-binding</keyword>
<protein>
    <recommendedName>
        <fullName evidence="12">Endonuclease III</fullName>
        <ecNumber evidence="12">4.2.99.18</ecNumber>
    </recommendedName>
    <alternativeName>
        <fullName evidence="12">DNA-(apurinic or apyrimidinic site) lyase</fullName>
    </alternativeName>
</protein>
<gene>
    <name evidence="12" type="primary">nth</name>
    <name evidence="14" type="ORF">FHQ18_08050</name>
</gene>
<evidence type="ECO:0000259" key="13">
    <source>
        <dbReference type="SMART" id="SM00478"/>
    </source>
</evidence>
<dbReference type="PROSITE" id="PS00764">
    <property type="entry name" value="ENDONUCLEASE_III_1"/>
    <property type="match status" value="1"/>
</dbReference>
<dbReference type="GO" id="GO:0000703">
    <property type="term" value="F:oxidized pyrimidine nucleobase lesion DNA N-glycosylase activity"/>
    <property type="evidence" value="ECO:0007669"/>
    <property type="project" value="TreeGrafter"/>
</dbReference>
<dbReference type="HAMAP" id="MF_00942">
    <property type="entry name" value="Nth"/>
    <property type="match status" value="1"/>
</dbReference>
<dbReference type="InterPro" id="IPR003265">
    <property type="entry name" value="HhH-GPD_domain"/>
</dbReference>
<keyword evidence="9 12" id="KW-0234">DNA repair</keyword>
<dbReference type="EC" id="4.2.99.18" evidence="12"/>
<dbReference type="GO" id="GO:0046872">
    <property type="term" value="F:metal ion binding"/>
    <property type="evidence" value="ECO:0007669"/>
    <property type="project" value="UniProtKB-KW"/>
</dbReference>
<evidence type="ECO:0000256" key="8">
    <source>
        <dbReference type="ARBA" id="ARBA00023125"/>
    </source>
</evidence>
<dbReference type="GO" id="GO:0003677">
    <property type="term" value="F:DNA binding"/>
    <property type="evidence" value="ECO:0007669"/>
    <property type="project" value="UniProtKB-UniRule"/>
</dbReference>
<comment type="caution">
    <text evidence="14">The sequence shown here is derived from an EMBL/GenBank/DDBJ whole genome shotgun (WGS) entry which is preliminary data.</text>
</comment>
<proteinExistence type="inferred from homology"/>
<evidence type="ECO:0000256" key="12">
    <source>
        <dbReference type="HAMAP-Rule" id="MF_00942"/>
    </source>
</evidence>
<keyword evidence="11 12" id="KW-0326">Glycosidase</keyword>
<keyword evidence="5 12" id="KW-0378">Hydrolase</keyword>
<dbReference type="Proteomes" id="UP000322876">
    <property type="component" value="Unassembled WGS sequence"/>
</dbReference>
<evidence type="ECO:0000256" key="11">
    <source>
        <dbReference type="ARBA" id="ARBA00023295"/>
    </source>
</evidence>
<comment type="similarity">
    <text evidence="1 12">Belongs to the Nth/MutY family.</text>
</comment>
<dbReference type="InterPro" id="IPR000445">
    <property type="entry name" value="HhH_motif"/>
</dbReference>
<keyword evidence="2 12" id="KW-0004">4Fe-4S</keyword>
<comment type="catalytic activity">
    <reaction evidence="12">
        <text>2'-deoxyribonucleotide-(2'-deoxyribose 5'-phosphate)-2'-deoxyribonucleotide-DNA = a 3'-end 2'-deoxyribonucleotide-(2,3-dehydro-2,3-deoxyribose 5'-phosphate)-DNA + a 5'-end 5'-phospho-2'-deoxyribonucleoside-DNA + H(+)</text>
        <dbReference type="Rhea" id="RHEA:66592"/>
        <dbReference type="Rhea" id="RHEA-COMP:13180"/>
        <dbReference type="Rhea" id="RHEA-COMP:16897"/>
        <dbReference type="Rhea" id="RHEA-COMP:17067"/>
        <dbReference type="ChEBI" id="CHEBI:15378"/>
        <dbReference type="ChEBI" id="CHEBI:136412"/>
        <dbReference type="ChEBI" id="CHEBI:157695"/>
        <dbReference type="ChEBI" id="CHEBI:167181"/>
        <dbReference type="EC" id="4.2.99.18"/>
    </reaction>
</comment>
<evidence type="ECO:0000256" key="6">
    <source>
        <dbReference type="ARBA" id="ARBA00023004"/>
    </source>
</evidence>
<sequence>MDNIYHTLEDVYKTLSEPSVTKISKESKKDPFKVLISCLISLRTKDEVTIAASKRLFSVADSPQKLSELEEDEIAKLIYPAGFYKKKAKTLKEISKTIVNKYGGHVPDTIEELLKLKGVGRKTANLVIVEGFNKDGICVDTHVHRICNRLGVVKTKTPEKTEMELRKILPKSYWKKWNEMLVSFGQKICTPISPKCSTCKLYKLCDRISVEKWR</sequence>
<evidence type="ECO:0000256" key="5">
    <source>
        <dbReference type="ARBA" id="ARBA00022801"/>
    </source>
</evidence>
<dbReference type="GO" id="GO:0006289">
    <property type="term" value="P:nucleotide-excision repair"/>
    <property type="evidence" value="ECO:0007669"/>
    <property type="project" value="TreeGrafter"/>
</dbReference>
<dbReference type="InterPro" id="IPR004035">
    <property type="entry name" value="Endouclease-III_FeS-bd_BS"/>
</dbReference>
<evidence type="ECO:0000256" key="3">
    <source>
        <dbReference type="ARBA" id="ARBA00022723"/>
    </source>
</evidence>
<evidence type="ECO:0000256" key="10">
    <source>
        <dbReference type="ARBA" id="ARBA00023239"/>
    </source>
</evidence>
<comment type="function">
    <text evidence="12">DNA repair enzyme that has both DNA N-glycosylase activity and AP-lyase activity. The DNA N-glycosylase activity releases various damaged pyrimidines from DNA by cleaving the N-glycosidic bond, leaving an AP (apurinic/apyrimidinic) site. The AP-lyase activity cleaves the phosphodiester bond 3' to the AP site by a beta-elimination, leaving a 3'-terminal unsaturated sugar and a product with a terminal 5'-phosphate.</text>
</comment>
<keyword evidence="14" id="KW-0540">Nuclease</keyword>
<dbReference type="SUPFAM" id="SSF48150">
    <property type="entry name" value="DNA-glycosylase"/>
    <property type="match status" value="1"/>
</dbReference>
<dbReference type="FunFam" id="1.10.340.30:FF:000001">
    <property type="entry name" value="Endonuclease III"/>
    <property type="match status" value="1"/>
</dbReference>
<keyword evidence="6 12" id="KW-0408">Iron</keyword>
<name>A0A5A8F1U5_9BACT</name>
<dbReference type="GO" id="GO:0006285">
    <property type="term" value="P:base-excision repair, AP site formation"/>
    <property type="evidence" value="ECO:0007669"/>
    <property type="project" value="TreeGrafter"/>
</dbReference>
<dbReference type="Pfam" id="PF00633">
    <property type="entry name" value="HHH"/>
    <property type="match status" value="1"/>
</dbReference>
<evidence type="ECO:0000256" key="7">
    <source>
        <dbReference type="ARBA" id="ARBA00023014"/>
    </source>
</evidence>
<evidence type="ECO:0000313" key="14">
    <source>
        <dbReference type="EMBL" id="KAA0257880.1"/>
    </source>
</evidence>
<dbReference type="InterPro" id="IPR011257">
    <property type="entry name" value="DNA_glycosylase"/>
</dbReference>
<dbReference type="GO" id="GO:0051539">
    <property type="term" value="F:4 iron, 4 sulfur cluster binding"/>
    <property type="evidence" value="ECO:0007669"/>
    <property type="project" value="UniProtKB-UniRule"/>
</dbReference>
<keyword evidence="14" id="KW-0255">Endonuclease</keyword>
<dbReference type="InterPro" id="IPR005759">
    <property type="entry name" value="Nth"/>
</dbReference>
<evidence type="ECO:0000313" key="15">
    <source>
        <dbReference type="Proteomes" id="UP000322876"/>
    </source>
</evidence>
<dbReference type="FunFam" id="1.10.1670.10:FF:000001">
    <property type="entry name" value="Endonuclease III"/>
    <property type="match status" value="1"/>
</dbReference>
<evidence type="ECO:0000256" key="9">
    <source>
        <dbReference type="ARBA" id="ARBA00023204"/>
    </source>
</evidence>
<keyword evidence="10 12" id="KW-0456">Lyase</keyword>
<dbReference type="Pfam" id="PF00730">
    <property type="entry name" value="HhH-GPD"/>
    <property type="match status" value="1"/>
</dbReference>
<dbReference type="Gene3D" id="1.10.1670.10">
    <property type="entry name" value="Helix-hairpin-Helix base-excision DNA repair enzymes (C-terminal)"/>
    <property type="match status" value="1"/>
</dbReference>
<keyword evidence="7 12" id="KW-0411">Iron-sulfur</keyword>
<dbReference type="PIRSF" id="PIRSF001435">
    <property type="entry name" value="Nth"/>
    <property type="match status" value="1"/>
</dbReference>
<dbReference type="PANTHER" id="PTHR43286:SF1">
    <property type="entry name" value="ENDONUCLEASE III-LIKE PROTEIN 1"/>
    <property type="match status" value="1"/>
</dbReference>
<keyword evidence="15" id="KW-1185">Reference proteome</keyword>
<feature type="binding site" evidence="12">
    <location>
        <position position="199"/>
    </location>
    <ligand>
        <name>[4Fe-4S] cluster</name>
        <dbReference type="ChEBI" id="CHEBI:49883"/>
    </ligand>
</feature>
<dbReference type="PANTHER" id="PTHR43286">
    <property type="entry name" value="ENDONUCLEASE III-LIKE PROTEIN 1"/>
    <property type="match status" value="1"/>
</dbReference>
<dbReference type="CDD" id="cd00056">
    <property type="entry name" value="ENDO3c"/>
    <property type="match status" value="1"/>
</dbReference>
<dbReference type="Gene3D" id="1.10.340.30">
    <property type="entry name" value="Hypothetical protein, domain 2"/>
    <property type="match status" value="1"/>
</dbReference>
<keyword evidence="4 12" id="KW-0227">DNA damage</keyword>
<dbReference type="AlphaFoldDB" id="A0A5A8F1U5"/>
<keyword evidence="3 12" id="KW-0479">Metal-binding</keyword>
<dbReference type="OrthoDB" id="9800977at2"/>
<dbReference type="SMART" id="SM00478">
    <property type="entry name" value="ENDO3c"/>
    <property type="match status" value="1"/>
</dbReference>
<feature type="binding site" evidence="12">
    <location>
        <position position="189"/>
    </location>
    <ligand>
        <name>[4Fe-4S] cluster</name>
        <dbReference type="ChEBI" id="CHEBI:49883"/>
    </ligand>
</feature>
<feature type="binding site" evidence="12">
    <location>
        <position position="205"/>
    </location>
    <ligand>
        <name>[4Fe-4S] cluster</name>
        <dbReference type="ChEBI" id="CHEBI:49883"/>
    </ligand>
</feature>
<feature type="domain" description="HhH-GPD" evidence="13">
    <location>
        <begin position="40"/>
        <end position="187"/>
    </location>
</feature>
<dbReference type="InterPro" id="IPR023170">
    <property type="entry name" value="HhH_base_excis_C"/>
</dbReference>
<accession>A0A5A8F1U5</accession>
<reference evidence="14 15" key="1">
    <citation type="submission" date="2019-06" db="EMBL/GenBank/DDBJ databases">
        <title>Genomic insights into carbon and energy metabolism of Deferribacter autotrophicus revealed new metabolic traits in the phylum Deferribacteres.</title>
        <authorList>
            <person name="Slobodkin A.I."/>
            <person name="Slobodkina G.B."/>
            <person name="Allioux M."/>
            <person name="Alain K."/>
            <person name="Jebbar M."/>
            <person name="Shadrin V."/>
            <person name="Kublanov I.V."/>
            <person name="Toshchakov S.V."/>
            <person name="Bonch-Osmolovskaya E.A."/>
        </authorList>
    </citation>
    <scope>NUCLEOTIDE SEQUENCE [LARGE SCALE GENOMIC DNA]</scope>
    <source>
        <strain evidence="14 15">SL50</strain>
    </source>
</reference>
<organism evidence="14 15">
    <name type="scientific">Deferribacter autotrophicus</name>
    <dbReference type="NCBI Taxonomy" id="500465"/>
    <lineage>
        <taxon>Bacteria</taxon>
        <taxon>Pseudomonadati</taxon>
        <taxon>Deferribacterota</taxon>
        <taxon>Deferribacteres</taxon>
        <taxon>Deferribacterales</taxon>
        <taxon>Deferribacteraceae</taxon>
        <taxon>Deferribacter</taxon>
    </lineage>
</organism>
<evidence type="ECO:0000256" key="2">
    <source>
        <dbReference type="ARBA" id="ARBA00022485"/>
    </source>
</evidence>
<evidence type="ECO:0000256" key="1">
    <source>
        <dbReference type="ARBA" id="ARBA00008343"/>
    </source>
</evidence>
<feature type="binding site" evidence="12">
    <location>
        <position position="196"/>
    </location>
    <ligand>
        <name>[4Fe-4S] cluster</name>
        <dbReference type="ChEBI" id="CHEBI:49883"/>
    </ligand>
</feature>
<dbReference type="GO" id="GO:0140078">
    <property type="term" value="F:class I DNA-(apurinic or apyrimidinic site) endonuclease activity"/>
    <property type="evidence" value="ECO:0007669"/>
    <property type="project" value="UniProtKB-EC"/>
</dbReference>